<dbReference type="InterPro" id="IPR011245">
    <property type="entry name" value="Butyrate_kin"/>
</dbReference>
<evidence type="ECO:0000256" key="8">
    <source>
        <dbReference type="ARBA" id="ARBA00048596"/>
    </source>
</evidence>
<keyword evidence="3 9" id="KW-0963">Cytoplasm</keyword>
<keyword evidence="5 9" id="KW-0547">Nucleotide-binding</keyword>
<evidence type="ECO:0000256" key="4">
    <source>
        <dbReference type="ARBA" id="ARBA00022679"/>
    </source>
</evidence>
<dbReference type="AlphaFoldDB" id="A0A2N8LB83"/>
<dbReference type="GO" id="GO:0006083">
    <property type="term" value="P:acetate metabolic process"/>
    <property type="evidence" value="ECO:0007669"/>
    <property type="project" value="TreeGrafter"/>
</dbReference>
<protein>
    <recommendedName>
        <fullName evidence="9">Probable butyrate kinase</fullName>
        <shortName evidence="9">BK</shortName>
        <ecNumber evidence="9">2.7.2.7</ecNumber>
    </recommendedName>
    <alternativeName>
        <fullName evidence="9">Branched-chain carboxylic acid kinase</fullName>
    </alternativeName>
</protein>
<dbReference type="PANTHER" id="PTHR21060">
    <property type="entry name" value="ACETATE KINASE"/>
    <property type="match status" value="1"/>
</dbReference>
<dbReference type="InterPro" id="IPR023865">
    <property type="entry name" value="Aliphatic_acid_kinase_CS"/>
</dbReference>
<dbReference type="GO" id="GO:0008776">
    <property type="term" value="F:acetate kinase activity"/>
    <property type="evidence" value="ECO:0007669"/>
    <property type="project" value="TreeGrafter"/>
</dbReference>
<dbReference type="PROSITE" id="PS01076">
    <property type="entry name" value="ACETATE_KINASE_2"/>
    <property type="match status" value="1"/>
</dbReference>
<evidence type="ECO:0000313" key="12">
    <source>
        <dbReference type="Proteomes" id="UP000235963"/>
    </source>
</evidence>
<keyword evidence="12" id="KW-1185">Reference proteome</keyword>
<keyword evidence="6 9" id="KW-0418">Kinase</keyword>
<accession>A0A2N8LB83</accession>
<dbReference type="GO" id="GO:0005737">
    <property type="term" value="C:cytoplasm"/>
    <property type="evidence" value="ECO:0007669"/>
    <property type="project" value="UniProtKB-SubCell"/>
</dbReference>
<dbReference type="PANTHER" id="PTHR21060:SF15">
    <property type="entry name" value="ACETATE KINASE-RELATED"/>
    <property type="match status" value="1"/>
</dbReference>
<keyword evidence="4 9" id="KW-0808">Transferase</keyword>
<evidence type="ECO:0000256" key="1">
    <source>
        <dbReference type="ARBA" id="ARBA00004496"/>
    </source>
</evidence>
<dbReference type="NCBIfam" id="NF002834">
    <property type="entry name" value="PRK03011.1-5"/>
    <property type="match status" value="1"/>
</dbReference>
<dbReference type="NCBIfam" id="TIGR02707">
    <property type="entry name" value="butyr_kinase"/>
    <property type="match status" value="1"/>
</dbReference>
<dbReference type="GO" id="GO:0047761">
    <property type="term" value="F:butyrate kinase activity"/>
    <property type="evidence" value="ECO:0007669"/>
    <property type="project" value="UniProtKB-UniRule"/>
</dbReference>
<dbReference type="InterPro" id="IPR043129">
    <property type="entry name" value="ATPase_NBD"/>
</dbReference>
<dbReference type="GO" id="GO:0005524">
    <property type="term" value="F:ATP binding"/>
    <property type="evidence" value="ECO:0007669"/>
    <property type="project" value="UniProtKB-KW"/>
</dbReference>
<dbReference type="InterPro" id="IPR000890">
    <property type="entry name" value="Aliphatic_acid_kin_short-chain"/>
</dbReference>
<evidence type="ECO:0000256" key="6">
    <source>
        <dbReference type="ARBA" id="ARBA00022777"/>
    </source>
</evidence>
<reference evidence="11 12" key="1">
    <citation type="submission" date="2015-12" db="EMBL/GenBank/DDBJ databases">
        <title>Streptococcus penaeicida sp. nov.</title>
        <authorList>
            <person name="Gomez-Gil B."/>
            <person name="Morales-Covarrubias M."/>
        </authorList>
    </citation>
    <scope>NUCLEOTIDE SEQUENCE [LARGE SCALE GENOMIC DNA]</scope>
    <source>
        <strain evidence="11 12">CAIM 1838</strain>
    </source>
</reference>
<gene>
    <name evidence="9" type="primary">buk</name>
    <name evidence="11" type="ORF">AT575_07065</name>
</gene>
<evidence type="ECO:0000313" key="11">
    <source>
        <dbReference type="EMBL" id="PND47412.1"/>
    </source>
</evidence>
<dbReference type="PIRSF" id="PIRSF036458">
    <property type="entry name" value="Butyrate_kin"/>
    <property type="match status" value="1"/>
</dbReference>
<evidence type="ECO:0000256" key="7">
    <source>
        <dbReference type="ARBA" id="ARBA00022840"/>
    </source>
</evidence>
<comment type="subcellular location">
    <subcellularLocation>
        <location evidence="1 9">Cytoplasm</location>
    </subcellularLocation>
</comment>
<dbReference type="Pfam" id="PF00871">
    <property type="entry name" value="Acetate_kinase"/>
    <property type="match status" value="1"/>
</dbReference>
<evidence type="ECO:0000256" key="10">
    <source>
        <dbReference type="RuleBase" id="RU003835"/>
    </source>
</evidence>
<comment type="caution">
    <text evidence="11">The sequence shown here is derived from an EMBL/GenBank/DDBJ whole genome shotgun (WGS) entry which is preliminary data.</text>
</comment>
<sequence>MDRVIVVNPGATSTKVAMYQDKEQVWKEEITYHSKDLERYTKVFDQFEMRLADIEKVIEKHGVEAIELAVGRGGLIGPVKPGAILANDALINHLENHPVLEHPSNMGAKLAKALMEKYGQGKAAYVYDPVTVDSMRPVSRITGIKGVERTSTGHHLNMRAVARKVAEDLGKDYKDINIIIAHLGGGSSASAHEKGQVVDFVSDDEIMFSAERSGGLPIKTTVKLVKEMGLDNFNVLVRKKAGLQSLCKTADLREVEAAIQAGDESAALAFDAMALGIAKTIASLAVSINGPIDMVSITGGMAYSERLRQKVAEKVAFIGPFKAYPGEFELEALALGGLRVLRENETYQVLDFPDEN</sequence>
<dbReference type="Proteomes" id="UP000235963">
    <property type="component" value="Unassembled WGS sequence"/>
</dbReference>
<dbReference type="PRINTS" id="PR00471">
    <property type="entry name" value="ACETATEKNASE"/>
</dbReference>
<comment type="catalytic activity">
    <reaction evidence="8 9">
        <text>butanoate + ATP = butanoyl phosphate + ADP</text>
        <dbReference type="Rhea" id="RHEA:13585"/>
        <dbReference type="ChEBI" id="CHEBI:17968"/>
        <dbReference type="ChEBI" id="CHEBI:30616"/>
        <dbReference type="ChEBI" id="CHEBI:58079"/>
        <dbReference type="ChEBI" id="CHEBI:456216"/>
        <dbReference type="EC" id="2.7.2.7"/>
    </reaction>
</comment>
<dbReference type="EC" id="2.7.2.7" evidence="9"/>
<evidence type="ECO:0000256" key="3">
    <source>
        <dbReference type="ARBA" id="ARBA00022490"/>
    </source>
</evidence>
<comment type="similarity">
    <text evidence="2 9 10">Belongs to the acetokinase family.</text>
</comment>
<dbReference type="HAMAP" id="MF_00542">
    <property type="entry name" value="Butyrate_kinase"/>
    <property type="match status" value="1"/>
</dbReference>
<dbReference type="EMBL" id="LOCM01000027">
    <property type="protein sequence ID" value="PND47412.1"/>
    <property type="molecule type" value="Genomic_DNA"/>
</dbReference>
<organism evidence="11 12">
    <name type="scientific">Streptococcus penaeicida</name>
    <dbReference type="NCBI Taxonomy" id="1765960"/>
    <lineage>
        <taxon>Bacteria</taxon>
        <taxon>Bacillati</taxon>
        <taxon>Bacillota</taxon>
        <taxon>Bacilli</taxon>
        <taxon>Lactobacillales</taxon>
        <taxon>Streptococcaceae</taxon>
        <taxon>Streptococcus</taxon>
    </lineage>
</organism>
<dbReference type="SUPFAM" id="SSF53067">
    <property type="entry name" value="Actin-like ATPase domain"/>
    <property type="match status" value="2"/>
</dbReference>
<dbReference type="OrthoDB" id="9771859at2"/>
<dbReference type="Gene3D" id="3.30.420.40">
    <property type="match status" value="2"/>
</dbReference>
<dbReference type="RefSeq" id="WP_102777764.1">
    <property type="nucleotide sequence ID" value="NZ_CBCSGP010000014.1"/>
</dbReference>
<keyword evidence="7 9" id="KW-0067">ATP-binding</keyword>
<evidence type="ECO:0000256" key="2">
    <source>
        <dbReference type="ARBA" id="ARBA00008748"/>
    </source>
</evidence>
<evidence type="ECO:0000256" key="9">
    <source>
        <dbReference type="HAMAP-Rule" id="MF_00542"/>
    </source>
</evidence>
<proteinExistence type="inferred from homology"/>
<name>A0A2N8LB83_9STRE</name>
<dbReference type="CDD" id="cd24011">
    <property type="entry name" value="ASKHA_NBD_BK"/>
    <property type="match status" value="1"/>
</dbReference>
<evidence type="ECO:0000256" key="5">
    <source>
        <dbReference type="ARBA" id="ARBA00022741"/>
    </source>
</evidence>